<protein>
    <recommendedName>
        <fullName evidence="2">Fido domain-containing protein</fullName>
    </recommendedName>
</protein>
<dbReference type="InterPro" id="IPR011204">
    <property type="entry name" value="Virulence_RhuM-like"/>
</dbReference>
<dbReference type="Proteomes" id="UP000275180">
    <property type="component" value="Unassembled WGS sequence"/>
</dbReference>
<dbReference type="AlphaFoldDB" id="A0A3M6RKG4"/>
<dbReference type="InterPro" id="IPR036597">
    <property type="entry name" value="Fido-like_dom_sf"/>
</dbReference>
<keyword evidence="1" id="KW-0175">Coiled coil</keyword>
<name>A0A3M6RKG4_9BURK</name>
<sequence length="326" mass="35806">MSQPIQIYQSPDGQTQVEVRFDGDTVWLSLQQMAEVFGRDKSVISRHLRNIFAEGELERASVVAKNATTAADGKTYQVEYYNLDAILSVGYRVNSKAGTQFRIWASTRLKEYLLQGYSLNRQRLAQNAAELEQALALIQKTAHSPALTLEGGRGLVDIVSRYTHTFLWLQQYDEGLLAEPAGESGGALPTLEQARAALAGLKAQLMARGEASALFAQERGDGLAALLGNLAQTVFGEPAYPSIESKAAHLLYFVVKNHPFADGNKRSGAFLFVDFLHRNRRLLNAQGQPVINDTGLAALTLLVAESDPKQKDVLIRLVMHMLHQAA</sequence>
<dbReference type="PANTHER" id="PTHR35810">
    <property type="entry name" value="CYTOPLASMIC PROTEIN-RELATED"/>
    <property type="match status" value="1"/>
</dbReference>
<evidence type="ECO:0000259" key="2">
    <source>
        <dbReference type="PROSITE" id="PS51459"/>
    </source>
</evidence>
<evidence type="ECO:0000313" key="3">
    <source>
        <dbReference type="EMBL" id="RMX15936.1"/>
    </source>
</evidence>
<dbReference type="SUPFAM" id="SSF140931">
    <property type="entry name" value="Fic-like"/>
    <property type="match status" value="1"/>
</dbReference>
<organism evidence="3 4">
    <name type="scientific">Vandammella animalimorsus</name>
    <dbReference type="NCBI Taxonomy" id="2029117"/>
    <lineage>
        <taxon>Bacteria</taxon>
        <taxon>Pseudomonadati</taxon>
        <taxon>Pseudomonadota</taxon>
        <taxon>Betaproteobacteria</taxon>
        <taxon>Burkholderiales</taxon>
        <taxon>Comamonadaceae</taxon>
        <taxon>Vandammella</taxon>
    </lineage>
</organism>
<reference evidence="3 4" key="1">
    <citation type="submission" date="2018-10" db="EMBL/GenBank/DDBJ databases">
        <title>Comamonadaceae CDC group NO-1 genome sequencing and assembly.</title>
        <authorList>
            <person name="Bernier A.-M."/>
            <person name="Bernard K."/>
        </authorList>
    </citation>
    <scope>NUCLEOTIDE SEQUENCE [LARGE SCALE GENOMIC DNA]</scope>
    <source>
        <strain evidence="3 4">NML180582</strain>
    </source>
</reference>
<dbReference type="Pfam" id="PF13310">
    <property type="entry name" value="Virulence_RhuM"/>
    <property type="match status" value="1"/>
</dbReference>
<dbReference type="PROSITE" id="PS51459">
    <property type="entry name" value="FIDO"/>
    <property type="match status" value="1"/>
</dbReference>
<dbReference type="OrthoDB" id="9802752at2"/>
<comment type="caution">
    <text evidence="3">The sequence shown here is derived from an EMBL/GenBank/DDBJ whole genome shotgun (WGS) entry which is preliminary data.</text>
</comment>
<feature type="coiled-coil region" evidence="1">
    <location>
        <begin position="114"/>
        <end position="141"/>
    </location>
</feature>
<evidence type="ECO:0000256" key="1">
    <source>
        <dbReference type="SAM" id="Coils"/>
    </source>
</evidence>
<dbReference type="InterPro" id="IPR003812">
    <property type="entry name" value="Fido"/>
</dbReference>
<accession>A0A3M6RKG4</accession>
<proteinExistence type="predicted"/>
<feature type="domain" description="Fido" evidence="2">
    <location>
        <begin position="164"/>
        <end position="320"/>
    </location>
</feature>
<dbReference type="InterPro" id="IPR053737">
    <property type="entry name" value="Type_II_TA_Toxin"/>
</dbReference>
<dbReference type="EMBL" id="RDQJ01000005">
    <property type="protein sequence ID" value="RMX15936.1"/>
    <property type="molecule type" value="Genomic_DNA"/>
</dbReference>
<dbReference type="Pfam" id="PF02661">
    <property type="entry name" value="Fic"/>
    <property type="match status" value="1"/>
</dbReference>
<evidence type="ECO:0000313" key="4">
    <source>
        <dbReference type="Proteomes" id="UP000275180"/>
    </source>
</evidence>
<dbReference type="Gene3D" id="1.20.120.1870">
    <property type="entry name" value="Fic/DOC protein, Fido domain"/>
    <property type="match status" value="1"/>
</dbReference>
<dbReference type="PANTHER" id="PTHR35810:SF1">
    <property type="entry name" value="CYTOPLASMIC PROTEIN"/>
    <property type="match status" value="1"/>
</dbReference>
<dbReference type="RefSeq" id="WP_122244472.1">
    <property type="nucleotide sequence ID" value="NZ_RDQJ01000005.1"/>
</dbReference>
<gene>
    <name evidence="3" type="ORF">EBQ34_05040</name>
</gene>